<dbReference type="Gene3D" id="3.40.50.880">
    <property type="match status" value="1"/>
</dbReference>
<dbReference type="InterPro" id="IPR044668">
    <property type="entry name" value="PuuD-like"/>
</dbReference>
<dbReference type="AlphaFoldDB" id="C7N5V8"/>
<sequence length="218" mass="24239">MRAIVTQRESIGAHGEPADSLERKYVDFLHDAGYEVYPISSFSTDVAAFVDVVKPDLIVLTGGGIVQKGVYRYNVSGWYQDERDRMEDALLEIAFKRGIPVLGICRGMHKLNAYFGGSISSSDGLKKSRKAGKKHPVEIADGIRFKVNHFHKDSILPEDLGQGVQAMAVDPANGTIEAFCHEEQKVFGVQWHPERMVEGKPAREWVLEQLAHFGKVAN</sequence>
<evidence type="ECO:0000313" key="1">
    <source>
        <dbReference type="EMBL" id="ACV22293.1"/>
    </source>
</evidence>
<dbReference type="eggNOG" id="COG2071">
    <property type="taxonomic scope" value="Bacteria"/>
</dbReference>
<accession>C7N5V8</accession>
<protein>
    <submittedName>
        <fullName evidence="1">Predicted glutamine amidotransferase</fullName>
    </submittedName>
</protein>
<dbReference type="STRING" id="471855.Shel_12660"/>
<reference evidence="1 2" key="1">
    <citation type="journal article" date="2009" name="Stand. Genomic Sci.">
        <title>Complete genome sequence of Slackia heliotrinireducens type strain (RHS 1).</title>
        <authorList>
            <person name="Pukall R."/>
            <person name="Lapidus A."/>
            <person name="Nolan M."/>
            <person name="Copeland A."/>
            <person name="Glavina Del Rio T."/>
            <person name="Lucas S."/>
            <person name="Chen F."/>
            <person name="Tice H."/>
            <person name="Cheng J.F."/>
            <person name="Chertkov O."/>
            <person name="Bruce D."/>
            <person name="Goodwin L."/>
            <person name="Kuske C."/>
            <person name="Brettin T."/>
            <person name="Detter J.C."/>
            <person name="Han C."/>
            <person name="Pitluck S."/>
            <person name="Pati A."/>
            <person name="Mavrommatis K."/>
            <person name="Ivanova N."/>
            <person name="Ovchinnikova G."/>
            <person name="Chen A."/>
            <person name="Palaniappan K."/>
            <person name="Schneider S."/>
            <person name="Rohde M."/>
            <person name="Chain P."/>
            <person name="D'haeseleer P."/>
            <person name="Goker M."/>
            <person name="Bristow J."/>
            <person name="Eisen J.A."/>
            <person name="Markowitz V."/>
            <person name="Kyrpides N.C."/>
            <person name="Klenk H.P."/>
            <person name="Hugenholtz P."/>
        </authorList>
    </citation>
    <scope>NUCLEOTIDE SEQUENCE [LARGE SCALE GENOMIC DNA]</scope>
    <source>
        <strain evidence="2">ATCC 29202 / DSM 20476 / NCTC 11029 / RHS 1</strain>
    </source>
</reference>
<proteinExistence type="predicted"/>
<dbReference type="GO" id="GO:0016811">
    <property type="term" value="F:hydrolase activity, acting on carbon-nitrogen (but not peptide) bonds, in linear amides"/>
    <property type="evidence" value="ECO:0007669"/>
    <property type="project" value="InterPro"/>
</dbReference>
<dbReference type="RefSeq" id="WP_012798396.1">
    <property type="nucleotide sequence ID" value="NC_013165.1"/>
</dbReference>
<keyword evidence="1" id="KW-0808">Transferase</keyword>
<keyword evidence="2" id="KW-1185">Reference proteome</keyword>
<dbReference type="EMBL" id="CP001684">
    <property type="protein sequence ID" value="ACV22293.1"/>
    <property type="molecule type" value="Genomic_DNA"/>
</dbReference>
<dbReference type="PANTHER" id="PTHR43235:SF1">
    <property type="entry name" value="GLUTAMINE AMIDOTRANSFERASE PB2B2.05-RELATED"/>
    <property type="match status" value="1"/>
</dbReference>
<dbReference type="KEGG" id="shi:Shel_12660"/>
<evidence type="ECO:0000313" key="2">
    <source>
        <dbReference type="Proteomes" id="UP000002026"/>
    </source>
</evidence>
<dbReference type="InterPro" id="IPR029062">
    <property type="entry name" value="Class_I_gatase-like"/>
</dbReference>
<dbReference type="SUPFAM" id="SSF52317">
    <property type="entry name" value="Class I glutamine amidotransferase-like"/>
    <property type="match status" value="1"/>
</dbReference>
<dbReference type="GO" id="GO:0016740">
    <property type="term" value="F:transferase activity"/>
    <property type="evidence" value="ECO:0007669"/>
    <property type="project" value="UniProtKB-KW"/>
</dbReference>
<dbReference type="Pfam" id="PF07722">
    <property type="entry name" value="Peptidase_C26"/>
    <property type="match status" value="1"/>
</dbReference>
<dbReference type="PANTHER" id="PTHR43235">
    <property type="entry name" value="GLUTAMINE AMIDOTRANSFERASE PB2B2.05-RELATED"/>
    <property type="match status" value="1"/>
</dbReference>
<name>C7N5V8_SLAHD</name>
<dbReference type="HOGENOM" id="CLU_030756_5_0_11"/>
<dbReference type="InterPro" id="IPR011697">
    <property type="entry name" value="Peptidase_C26"/>
</dbReference>
<keyword evidence="1" id="KW-0315">Glutamine amidotransferase</keyword>
<organism evidence="1 2">
    <name type="scientific">Slackia heliotrinireducens (strain ATCC 29202 / DSM 20476 / NCTC 11029 / RHS 1)</name>
    <name type="common">Peptococcus heliotrinreducens</name>
    <dbReference type="NCBI Taxonomy" id="471855"/>
    <lineage>
        <taxon>Bacteria</taxon>
        <taxon>Bacillati</taxon>
        <taxon>Actinomycetota</taxon>
        <taxon>Coriobacteriia</taxon>
        <taxon>Eggerthellales</taxon>
        <taxon>Eggerthellaceae</taxon>
        <taxon>Slackia</taxon>
    </lineage>
</organism>
<gene>
    <name evidence="1" type="ordered locus">Shel_12660</name>
</gene>
<dbReference type="GO" id="GO:0005829">
    <property type="term" value="C:cytosol"/>
    <property type="evidence" value="ECO:0007669"/>
    <property type="project" value="TreeGrafter"/>
</dbReference>
<dbReference type="PROSITE" id="PS51273">
    <property type="entry name" value="GATASE_TYPE_1"/>
    <property type="match status" value="1"/>
</dbReference>
<dbReference type="Proteomes" id="UP000002026">
    <property type="component" value="Chromosome"/>
</dbReference>